<sequence>IRVKAYLMMNFPGETEEDRKLTVEWLREAQPDKFTLSVFTALPGSAIAGQVKTVTPWYYLDDDGDFNEYRAQLHEVLGR</sequence>
<proteinExistence type="predicted"/>
<evidence type="ECO:0008006" key="2">
    <source>
        <dbReference type="Google" id="ProtNLM"/>
    </source>
</evidence>
<protein>
    <recommendedName>
        <fullName evidence="2">Radical SAM core domain-containing protein</fullName>
    </recommendedName>
</protein>
<feature type="non-terminal residue" evidence="1">
    <location>
        <position position="1"/>
    </location>
</feature>
<dbReference type="Gene3D" id="3.30.750.200">
    <property type="match status" value="1"/>
</dbReference>
<evidence type="ECO:0000313" key="1">
    <source>
        <dbReference type="EMBL" id="KKK65354.1"/>
    </source>
</evidence>
<comment type="caution">
    <text evidence="1">The sequence shown here is derived from an EMBL/GenBank/DDBJ whole genome shotgun (WGS) entry which is preliminary data.</text>
</comment>
<name>A0A0F8ZFX7_9ZZZZ</name>
<reference evidence="1" key="1">
    <citation type="journal article" date="2015" name="Nature">
        <title>Complex archaea that bridge the gap between prokaryotes and eukaryotes.</title>
        <authorList>
            <person name="Spang A."/>
            <person name="Saw J.H."/>
            <person name="Jorgensen S.L."/>
            <person name="Zaremba-Niedzwiedzka K."/>
            <person name="Martijn J."/>
            <person name="Lind A.E."/>
            <person name="van Eijk R."/>
            <person name="Schleper C."/>
            <person name="Guy L."/>
            <person name="Ettema T.J."/>
        </authorList>
    </citation>
    <scope>NUCLEOTIDE SEQUENCE</scope>
</reference>
<dbReference type="SUPFAM" id="SSF102114">
    <property type="entry name" value="Radical SAM enzymes"/>
    <property type="match status" value="1"/>
</dbReference>
<gene>
    <name evidence="1" type="ORF">LCGC14_2974960</name>
</gene>
<dbReference type="InterPro" id="IPR058240">
    <property type="entry name" value="rSAM_sf"/>
</dbReference>
<dbReference type="AlphaFoldDB" id="A0A0F8ZFX7"/>
<accession>A0A0F8ZFX7</accession>
<organism evidence="1">
    <name type="scientific">marine sediment metagenome</name>
    <dbReference type="NCBI Taxonomy" id="412755"/>
    <lineage>
        <taxon>unclassified sequences</taxon>
        <taxon>metagenomes</taxon>
        <taxon>ecological metagenomes</taxon>
    </lineage>
</organism>
<dbReference type="EMBL" id="LAZR01060597">
    <property type="protein sequence ID" value="KKK65354.1"/>
    <property type="molecule type" value="Genomic_DNA"/>
</dbReference>